<dbReference type="Proteomes" id="UP000268162">
    <property type="component" value="Unassembled WGS sequence"/>
</dbReference>
<dbReference type="PROSITE" id="PS50048">
    <property type="entry name" value="ZN2_CY6_FUNGAL_2"/>
    <property type="match status" value="1"/>
</dbReference>
<sequence length="76" mass="8623">PLSFNPAWPEMSLQDDLLGIGDCTEPKLMRACDVCRKKKIKCAGEKPECSTCRRNQIPCHYSPWVRGKRSRKTIGS</sequence>
<keyword evidence="5" id="KW-0539">Nucleus</keyword>
<evidence type="ECO:0000256" key="2">
    <source>
        <dbReference type="ARBA" id="ARBA00022723"/>
    </source>
</evidence>
<name>A0A4P9ZQC7_9FUNG</name>
<comment type="subcellular location">
    <subcellularLocation>
        <location evidence="1">Nucleus</location>
    </subcellularLocation>
</comment>
<dbReference type="SUPFAM" id="SSF57701">
    <property type="entry name" value="Zn2/Cys6 DNA-binding domain"/>
    <property type="match status" value="1"/>
</dbReference>
<evidence type="ECO:0000256" key="3">
    <source>
        <dbReference type="ARBA" id="ARBA00023015"/>
    </source>
</evidence>
<dbReference type="EMBL" id="ML002829">
    <property type="protein sequence ID" value="RKP35603.1"/>
    <property type="molecule type" value="Genomic_DNA"/>
</dbReference>
<evidence type="ECO:0000313" key="7">
    <source>
        <dbReference type="EMBL" id="RKP35603.1"/>
    </source>
</evidence>
<dbReference type="PANTHER" id="PTHR47338">
    <property type="entry name" value="ZN(II)2CYS6 TRANSCRIPTION FACTOR (EUROFUNG)-RELATED"/>
    <property type="match status" value="1"/>
</dbReference>
<dbReference type="InterPro" id="IPR050815">
    <property type="entry name" value="TF_fung"/>
</dbReference>
<dbReference type="InterPro" id="IPR001138">
    <property type="entry name" value="Zn2Cys6_DnaBD"/>
</dbReference>
<accession>A0A4P9ZQC7</accession>
<keyword evidence="3" id="KW-0805">Transcription regulation</keyword>
<dbReference type="GO" id="GO:0000981">
    <property type="term" value="F:DNA-binding transcription factor activity, RNA polymerase II-specific"/>
    <property type="evidence" value="ECO:0007669"/>
    <property type="project" value="InterPro"/>
</dbReference>
<evidence type="ECO:0000313" key="8">
    <source>
        <dbReference type="Proteomes" id="UP000268162"/>
    </source>
</evidence>
<feature type="domain" description="Zn(2)-C6 fungal-type" evidence="6">
    <location>
        <begin position="31"/>
        <end position="61"/>
    </location>
</feature>
<keyword evidence="4" id="KW-0804">Transcription</keyword>
<organism evidence="7 8">
    <name type="scientific">Dimargaris cristalligena</name>
    <dbReference type="NCBI Taxonomy" id="215637"/>
    <lineage>
        <taxon>Eukaryota</taxon>
        <taxon>Fungi</taxon>
        <taxon>Fungi incertae sedis</taxon>
        <taxon>Zoopagomycota</taxon>
        <taxon>Kickxellomycotina</taxon>
        <taxon>Dimargaritomycetes</taxon>
        <taxon>Dimargaritales</taxon>
        <taxon>Dimargaritaceae</taxon>
        <taxon>Dimargaris</taxon>
    </lineage>
</organism>
<keyword evidence="8" id="KW-1185">Reference proteome</keyword>
<proteinExistence type="predicted"/>
<dbReference type="PROSITE" id="PS00463">
    <property type="entry name" value="ZN2_CY6_FUNGAL_1"/>
    <property type="match status" value="1"/>
</dbReference>
<evidence type="ECO:0000256" key="4">
    <source>
        <dbReference type="ARBA" id="ARBA00023163"/>
    </source>
</evidence>
<reference evidence="8" key="1">
    <citation type="journal article" date="2018" name="Nat. Microbiol.">
        <title>Leveraging single-cell genomics to expand the fungal tree of life.</title>
        <authorList>
            <person name="Ahrendt S.R."/>
            <person name="Quandt C.A."/>
            <person name="Ciobanu D."/>
            <person name="Clum A."/>
            <person name="Salamov A."/>
            <person name="Andreopoulos B."/>
            <person name="Cheng J.F."/>
            <person name="Woyke T."/>
            <person name="Pelin A."/>
            <person name="Henrissat B."/>
            <person name="Reynolds N.K."/>
            <person name="Benny G.L."/>
            <person name="Smith M.E."/>
            <person name="James T.Y."/>
            <person name="Grigoriev I.V."/>
        </authorList>
    </citation>
    <scope>NUCLEOTIDE SEQUENCE [LARGE SCALE GENOMIC DNA]</scope>
    <source>
        <strain evidence="8">RSA 468</strain>
    </source>
</reference>
<evidence type="ECO:0000256" key="1">
    <source>
        <dbReference type="ARBA" id="ARBA00004123"/>
    </source>
</evidence>
<dbReference type="SMART" id="SM00066">
    <property type="entry name" value="GAL4"/>
    <property type="match status" value="1"/>
</dbReference>
<feature type="non-terminal residue" evidence="7">
    <location>
        <position position="76"/>
    </location>
</feature>
<dbReference type="GO" id="GO:0005634">
    <property type="term" value="C:nucleus"/>
    <property type="evidence" value="ECO:0007669"/>
    <property type="project" value="UniProtKB-SubCell"/>
</dbReference>
<dbReference type="STRING" id="215637.A0A4P9ZQC7"/>
<evidence type="ECO:0000256" key="5">
    <source>
        <dbReference type="ARBA" id="ARBA00023242"/>
    </source>
</evidence>
<dbReference type="Gene3D" id="4.10.240.10">
    <property type="entry name" value="Zn(2)-C6 fungal-type DNA-binding domain"/>
    <property type="match status" value="1"/>
</dbReference>
<dbReference type="CDD" id="cd00067">
    <property type="entry name" value="GAL4"/>
    <property type="match status" value="1"/>
</dbReference>
<protein>
    <recommendedName>
        <fullName evidence="6">Zn(2)-C6 fungal-type domain-containing protein</fullName>
    </recommendedName>
</protein>
<evidence type="ECO:0000259" key="6">
    <source>
        <dbReference type="PROSITE" id="PS50048"/>
    </source>
</evidence>
<dbReference type="GO" id="GO:0008270">
    <property type="term" value="F:zinc ion binding"/>
    <property type="evidence" value="ECO:0007669"/>
    <property type="project" value="InterPro"/>
</dbReference>
<feature type="non-terminal residue" evidence="7">
    <location>
        <position position="1"/>
    </location>
</feature>
<dbReference type="AlphaFoldDB" id="A0A4P9ZQC7"/>
<keyword evidence="2" id="KW-0479">Metal-binding</keyword>
<dbReference type="PANTHER" id="PTHR47338:SF5">
    <property type="entry name" value="ZN(II)2CYS6 TRANSCRIPTION FACTOR (EUROFUNG)"/>
    <property type="match status" value="1"/>
</dbReference>
<dbReference type="Pfam" id="PF00172">
    <property type="entry name" value="Zn_clus"/>
    <property type="match status" value="1"/>
</dbReference>
<dbReference type="InterPro" id="IPR036864">
    <property type="entry name" value="Zn2-C6_fun-type_DNA-bd_sf"/>
</dbReference>
<gene>
    <name evidence="7" type="ORF">BJ085DRAFT_4642</name>
</gene>